<keyword evidence="1" id="KW-0812">Transmembrane</keyword>
<feature type="transmembrane region" description="Helical" evidence="1">
    <location>
        <begin position="20"/>
        <end position="42"/>
    </location>
</feature>
<feature type="domain" description="DUF6533" evidence="2">
    <location>
        <begin position="20"/>
        <end position="71"/>
    </location>
</feature>
<dbReference type="InterPro" id="IPR045340">
    <property type="entry name" value="DUF6533"/>
</dbReference>
<accession>A0A0H2R9D9</accession>
<dbReference type="EMBL" id="KQ086091">
    <property type="protein sequence ID" value="KLO08440.1"/>
    <property type="molecule type" value="Genomic_DNA"/>
</dbReference>
<dbReference type="OrthoDB" id="2803893at2759"/>
<reference evidence="3 4" key="1">
    <citation type="submission" date="2015-04" db="EMBL/GenBank/DDBJ databases">
        <title>Complete genome sequence of Schizopora paradoxa KUC8140, a cosmopolitan wood degrader in East Asia.</title>
        <authorList>
            <consortium name="DOE Joint Genome Institute"/>
            <person name="Min B."/>
            <person name="Park H."/>
            <person name="Jang Y."/>
            <person name="Kim J.-J."/>
            <person name="Kim K.H."/>
            <person name="Pangilinan J."/>
            <person name="Lipzen A."/>
            <person name="Riley R."/>
            <person name="Grigoriev I.V."/>
            <person name="Spatafora J.W."/>
            <person name="Choi I.-G."/>
        </authorList>
    </citation>
    <scope>NUCLEOTIDE SEQUENCE [LARGE SCALE GENOMIC DNA]</scope>
    <source>
        <strain evidence="3 4">KUC8140</strain>
    </source>
</reference>
<protein>
    <recommendedName>
        <fullName evidence="2">DUF6533 domain-containing protein</fullName>
    </recommendedName>
</protein>
<keyword evidence="1" id="KW-1133">Transmembrane helix</keyword>
<evidence type="ECO:0000259" key="2">
    <source>
        <dbReference type="Pfam" id="PF20151"/>
    </source>
</evidence>
<feature type="transmembrane region" description="Helical" evidence="1">
    <location>
        <begin position="244"/>
        <end position="266"/>
    </location>
</feature>
<proteinExistence type="predicted"/>
<dbReference type="InParanoid" id="A0A0H2R9D9"/>
<sequence length="329" mass="37264">MPSIRTLLTNLTFDLRAFNYVNVASATFLLYDIILTLDNLYVNFREIQFIWRSKWSLGKVCYILGRYGMLLYILGTLPFYFYPQPPVNSCRVSYYIIVWMSIFVTLPIQIILVLRTYALYSGNQFVKWFLVASLAVQLCCEVASFTLSTVSVKFGHAPIAGYSCLLTINALPKLAGILQYSTQAFFDALLFLLSVYKLLKLLLSGESRIAWILLKGSLIYFFLLIFGAVATVCLFASLPYVHQALRQVTASFMLAMASTIASRLVLNLRLYARSSRLDTETLITAGDLACISAHIDFAKSESHRAKRSGEVTNGWRWALALLYYEDHLN</sequence>
<dbReference type="AlphaFoldDB" id="A0A0H2R9D9"/>
<feature type="transmembrane region" description="Helical" evidence="1">
    <location>
        <begin position="94"/>
        <end position="114"/>
    </location>
</feature>
<dbReference type="Pfam" id="PF20151">
    <property type="entry name" value="DUF6533"/>
    <property type="match status" value="1"/>
</dbReference>
<evidence type="ECO:0000313" key="4">
    <source>
        <dbReference type="Proteomes" id="UP000053477"/>
    </source>
</evidence>
<feature type="transmembrane region" description="Helical" evidence="1">
    <location>
        <begin position="177"/>
        <end position="196"/>
    </location>
</feature>
<gene>
    <name evidence="3" type="ORF">SCHPADRAFT_1000939</name>
</gene>
<keyword evidence="4" id="KW-1185">Reference proteome</keyword>
<organism evidence="3 4">
    <name type="scientific">Schizopora paradoxa</name>
    <dbReference type="NCBI Taxonomy" id="27342"/>
    <lineage>
        <taxon>Eukaryota</taxon>
        <taxon>Fungi</taxon>
        <taxon>Dikarya</taxon>
        <taxon>Basidiomycota</taxon>
        <taxon>Agaricomycotina</taxon>
        <taxon>Agaricomycetes</taxon>
        <taxon>Hymenochaetales</taxon>
        <taxon>Schizoporaceae</taxon>
        <taxon>Schizopora</taxon>
    </lineage>
</organism>
<feature type="transmembrane region" description="Helical" evidence="1">
    <location>
        <begin position="63"/>
        <end position="82"/>
    </location>
</feature>
<feature type="transmembrane region" description="Helical" evidence="1">
    <location>
        <begin position="217"/>
        <end position="238"/>
    </location>
</feature>
<dbReference type="Proteomes" id="UP000053477">
    <property type="component" value="Unassembled WGS sequence"/>
</dbReference>
<evidence type="ECO:0000256" key="1">
    <source>
        <dbReference type="SAM" id="Phobius"/>
    </source>
</evidence>
<name>A0A0H2R9D9_9AGAM</name>
<evidence type="ECO:0000313" key="3">
    <source>
        <dbReference type="EMBL" id="KLO08440.1"/>
    </source>
</evidence>
<feature type="transmembrane region" description="Helical" evidence="1">
    <location>
        <begin position="126"/>
        <end position="147"/>
    </location>
</feature>
<keyword evidence="1" id="KW-0472">Membrane</keyword>